<dbReference type="PANTHER" id="PTHR30349">
    <property type="entry name" value="PHAGE INTEGRASE-RELATED"/>
    <property type="match status" value="1"/>
</dbReference>
<dbReference type="Proteomes" id="UP000326951">
    <property type="component" value="Chromosome"/>
</dbReference>
<evidence type="ECO:0000313" key="9">
    <source>
        <dbReference type="Proteomes" id="UP000326951"/>
    </source>
</evidence>
<gene>
    <name evidence="8" type="ORF">St703_07460</name>
</gene>
<dbReference type="GO" id="GO:0006310">
    <property type="term" value="P:DNA recombination"/>
    <property type="evidence" value="ECO:0007669"/>
    <property type="project" value="UniProtKB-KW"/>
</dbReference>
<evidence type="ECO:0000256" key="5">
    <source>
        <dbReference type="PROSITE-ProRule" id="PRU01248"/>
    </source>
</evidence>
<dbReference type="CDD" id="cd00397">
    <property type="entry name" value="DNA_BRE_C"/>
    <property type="match status" value="1"/>
</dbReference>
<evidence type="ECO:0000259" key="6">
    <source>
        <dbReference type="PROSITE" id="PS51898"/>
    </source>
</evidence>
<evidence type="ECO:0000256" key="2">
    <source>
        <dbReference type="ARBA" id="ARBA00022908"/>
    </source>
</evidence>
<accession>A0A5K7WTM8</accession>
<dbReference type="Pfam" id="PF00589">
    <property type="entry name" value="Phage_integrase"/>
    <property type="match status" value="1"/>
</dbReference>
<dbReference type="EMBL" id="AP021853">
    <property type="protein sequence ID" value="BBN98041.1"/>
    <property type="molecule type" value="Genomic_DNA"/>
</dbReference>
<evidence type="ECO:0000256" key="4">
    <source>
        <dbReference type="ARBA" id="ARBA00023172"/>
    </source>
</evidence>
<comment type="similarity">
    <text evidence="1">Belongs to the 'phage' integrase family.</text>
</comment>
<evidence type="ECO:0000256" key="3">
    <source>
        <dbReference type="ARBA" id="ARBA00023125"/>
    </source>
</evidence>
<dbReference type="Pfam" id="PF02899">
    <property type="entry name" value="Phage_int_SAM_1"/>
    <property type="match status" value="1"/>
</dbReference>
<dbReference type="AlphaFoldDB" id="A0A5K7WTM8"/>
<dbReference type="PROSITE" id="PS51898">
    <property type="entry name" value="TYR_RECOMBINASE"/>
    <property type="match status" value="1"/>
</dbReference>
<dbReference type="PANTHER" id="PTHR30349:SF64">
    <property type="entry name" value="PROPHAGE INTEGRASE INTD-RELATED"/>
    <property type="match status" value="1"/>
</dbReference>
<evidence type="ECO:0000313" key="8">
    <source>
        <dbReference type="EMBL" id="BBN98041.1"/>
    </source>
</evidence>
<dbReference type="InterPro" id="IPR010998">
    <property type="entry name" value="Integrase_recombinase_N"/>
</dbReference>
<feature type="domain" description="Tyr recombinase" evidence="6">
    <location>
        <begin position="106"/>
        <end position="293"/>
    </location>
</feature>
<dbReference type="InterPro" id="IPR011010">
    <property type="entry name" value="DNA_brk_join_enz"/>
</dbReference>
<proteinExistence type="inferred from homology"/>
<name>A0A5K7WTM8_9BACL</name>
<keyword evidence="2" id="KW-0229">DNA integration</keyword>
<dbReference type="InterPro" id="IPR013762">
    <property type="entry name" value="Integrase-like_cat_sf"/>
</dbReference>
<dbReference type="SUPFAM" id="SSF56349">
    <property type="entry name" value="DNA breaking-rejoining enzymes"/>
    <property type="match status" value="1"/>
</dbReference>
<keyword evidence="3 5" id="KW-0238">DNA-binding</keyword>
<keyword evidence="4" id="KW-0233">DNA recombination</keyword>
<dbReference type="InterPro" id="IPR044068">
    <property type="entry name" value="CB"/>
</dbReference>
<sequence length="302" mass="35041">MLIESIEKEFVADKKFEGLTENSLTSYHVLFRNFNSFLTEQGIEQLEDVSGRTIKAYLHWNAERGNKARSINSKLKLIRAFCRWLHEESLTETLLTKGIKSLKQDENPKIVKTEDVRAALSYLRRIKRREDTFTARRNYAIIVFFVGTGLRIGEVERLNWADINFEESLIMLNLTKSRKAQSVPLSEELARELLDWRLYLEKKFEKLPAPLFVTREGIRLTRTGMQNFFKRLKKNAGITGTFSPHALRAYFIKSLLQKGGNLREVQLLARHSKITVTQLYIGYFQSELKDAIDEHNPLGGLI</sequence>
<evidence type="ECO:0000259" key="7">
    <source>
        <dbReference type="PROSITE" id="PS51900"/>
    </source>
</evidence>
<reference evidence="8 9" key="1">
    <citation type="submission" date="2019-09" db="EMBL/GenBank/DDBJ databases">
        <title>Complete genome sequence of Sporolactobacillus terrae 70-3.</title>
        <authorList>
            <person name="Tanaka N."/>
            <person name="Shiwa Y."/>
            <person name="Fujita N."/>
            <person name="Tanasupawat S."/>
        </authorList>
    </citation>
    <scope>NUCLEOTIDE SEQUENCE [LARGE SCALE GENOMIC DNA]</scope>
    <source>
        <strain evidence="8 9">70-3</strain>
    </source>
</reference>
<dbReference type="Gene3D" id="1.10.443.10">
    <property type="entry name" value="Intergrase catalytic core"/>
    <property type="match status" value="1"/>
</dbReference>
<organism evidence="8 9">
    <name type="scientific">Sporolactobacillus terrae</name>
    <dbReference type="NCBI Taxonomy" id="269673"/>
    <lineage>
        <taxon>Bacteria</taxon>
        <taxon>Bacillati</taxon>
        <taxon>Bacillota</taxon>
        <taxon>Bacilli</taxon>
        <taxon>Bacillales</taxon>
        <taxon>Sporolactobacillaceae</taxon>
        <taxon>Sporolactobacillus</taxon>
    </lineage>
</organism>
<dbReference type="Gene3D" id="1.10.150.130">
    <property type="match status" value="1"/>
</dbReference>
<evidence type="ECO:0000256" key="1">
    <source>
        <dbReference type="ARBA" id="ARBA00008857"/>
    </source>
</evidence>
<dbReference type="PROSITE" id="PS51900">
    <property type="entry name" value="CB"/>
    <property type="match status" value="1"/>
</dbReference>
<dbReference type="InterPro" id="IPR002104">
    <property type="entry name" value="Integrase_catalytic"/>
</dbReference>
<dbReference type="InterPro" id="IPR004107">
    <property type="entry name" value="Integrase_SAM-like_N"/>
</dbReference>
<dbReference type="InterPro" id="IPR050090">
    <property type="entry name" value="Tyrosine_recombinase_XerCD"/>
</dbReference>
<dbReference type="GO" id="GO:0015074">
    <property type="term" value="P:DNA integration"/>
    <property type="evidence" value="ECO:0007669"/>
    <property type="project" value="UniProtKB-KW"/>
</dbReference>
<protein>
    <submittedName>
        <fullName evidence="8">Recombinase XerD</fullName>
    </submittedName>
</protein>
<dbReference type="GO" id="GO:0003677">
    <property type="term" value="F:DNA binding"/>
    <property type="evidence" value="ECO:0007669"/>
    <property type="project" value="UniProtKB-UniRule"/>
</dbReference>
<dbReference type="RefSeq" id="WP_028976232.1">
    <property type="nucleotide sequence ID" value="NZ_AP021853.1"/>
</dbReference>
<feature type="domain" description="Core-binding (CB)" evidence="7">
    <location>
        <begin position="1"/>
        <end position="86"/>
    </location>
</feature>